<proteinExistence type="predicted"/>
<dbReference type="InterPro" id="IPR046373">
    <property type="entry name" value="Acyl-CoA_Oxase/DH_mid-dom_sf"/>
</dbReference>
<dbReference type="Proteomes" id="UP000023268">
    <property type="component" value="Unassembled WGS sequence"/>
</dbReference>
<dbReference type="Pfam" id="PF02771">
    <property type="entry name" value="Acyl-CoA_dh_N"/>
    <property type="match status" value="1"/>
</dbReference>
<dbReference type="GO" id="GO:0008470">
    <property type="term" value="F:3-methylbutanoyl-CoA dehydrogenase activity"/>
    <property type="evidence" value="ECO:0007669"/>
    <property type="project" value="TreeGrafter"/>
</dbReference>
<dbReference type="GO" id="GO:0050660">
    <property type="term" value="F:flavin adenine dinucleotide binding"/>
    <property type="evidence" value="ECO:0007669"/>
    <property type="project" value="InterPro"/>
</dbReference>
<dbReference type="SUPFAM" id="SSF47203">
    <property type="entry name" value="Acyl-CoA dehydrogenase C-terminal domain-like"/>
    <property type="match status" value="1"/>
</dbReference>
<dbReference type="InterPro" id="IPR036250">
    <property type="entry name" value="AcylCo_DH-like_C"/>
</dbReference>
<evidence type="ECO:0000256" key="1">
    <source>
        <dbReference type="ARBA" id="ARBA00023002"/>
    </source>
</evidence>
<dbReference type="PANTHER" id="PTHR43884">
    <property type="entry name" value="ACYL-COA DEHYDROGENASE"/>
    <property type="match status" value="1"/>
</dbReference>
<keyword evidence="1" id="KW-0560">Oxidoreductase</keyword>
<comment type="caution">
    <text evidence="4">The sequence shown here is derived from an EMBL/GenBank/DDBJ whole genome shotgun (WGS) entry which is preliminary data.</text>
</comment>
<dbReference type="Gene3D" id="1.20.140.10">
    <property type="entry name" value="Butyryl-CoA Dehydrogenase, subunit A, domain 3"/>
    <property type="match status" value="1"/>
</dbReference>
<dbReference type="Pfam" id="PF08028">
    <property type="entry name" value="Acyl-CoA_dh_2"/>
    <property type="match status" value="1"/>
</dbReference>
<sequence length="387" mass="42327">MDIKQTLDETLALLCASLAATAVERDRQGGHATAERALLRDSGLLTLAVPTKFGGQGESWPVILRAIRRIAAVDSSLAHLFAFQHLQVASLSFFGSEEQQEEWLTRTVRERWFWGNANNPADKRVTAAEFDEGLVLNGVKSFCSGAVGADVLLVSAHLECGRLIAATLPTDREGLQIQGDWNAIGQRQTDSGNVIFEDVLVHPEEVLNPGPGSSAWASLRSTLSQSMLVNIYLGIAEGAHQAARDHTRQWRRPWVLSNVEQATQDPYLLEKFGEFWVQLKAAEALAEQAAQQIEAAWQRGLSLTAEERGAVSIAVASAKVVAARAALDIGSRLFEVAGTSSLHAPLGHDRFWRNARTHTLHDPIEYKLRDLGNWALNDVLPTPSAYT</sequence>
<dbReference type="RefSeq" id="WP_035607129.1">
    <property type="nucleotide sequence ID" value="NZ_JEMG01000001.1"/>
</dbReference>
<dbReference type="GO" id="GO:0006552">
    <property type="term" value="P:L-leucine catabolic process"/>
    <property type="evidence" value="ECO:0007669"/>
    <property type="project" value="TreeGrafter"/>
</dbReference>
<dbReference type="Gene3D" id="1.10.540.10">
    <property type="entry name" value="Acyl-CoA dehydrogenase/oxidase, N-terminal domain"/>
    <property type="match status" value="1"/>
</dbReference>
<dbReference type="InterPro" id="IPR013786">
    <property type="entry name" value="AcylCoA_DH/ox_N"/>
</dbReference>
<dbReference type="InterPro" id="IPR037069">
    <property type="entry name" value="AcylCoA_DH/ox_N_sf"/>
</dbReference>
<evidence type="ECO:0000313" key="5">
    <source>
        <dbReference type="Proteomes" id="UP000023268"/>
    </source>
</evidence>
<dbReference type="STRING" id="1458275.AZ34_08865"/>
<dbReference type="EMBL" id="JEMG01000001">
    <property type="protein sequence ID" value="EYC51184.1"/>
    <property type="molecule type" value="Genomic_DNA"/>
</dbReference>
<dbReference type="OrthoDB" id="571684at2"/>
<dbReference type="SUPFAM" id="SSF56645">
    <property type="entry name" value="Acyl-CoA dehydrogenase NM domain-like"/>
    <property type="match status" value="1"/>
</dbReference>
<dbReference type="PIRSF" id="PIRSF016578">
    <property type="entry name" value="HsaA"/>
    <property type="match status" value="1"/>
</dbReference>
<evidence type="ECO:0000259" key="3">
    <source>
        <dbReference type="Pfam" id="PF08028"/>
    </source>
</evidence>
<dbReference type="AlphaFoldDB" id="A0A016XGG8"/>
<organism evidence="4 5">
    <name type="scientific">Hylemonella gracilis str. Niagara R</name>
    <dbReference type="NCBI Taxonomy" id="1458275"/>
    <lineage>
        <taxon>Bacteria</taxon>
        <taxon>Pseudomonadati</taxon>
        <taxon>Pseudomonadota</taxon>
        <taxon>Betaproteobacteria</taxon>
        <taxon>Burkholderiales</taxon>
        <taxon>Comamonadaceae</taxon>
        <taxon>Hylemonella</taxon>
    </lineage>
</organism>
<feature type="domain" description="Acyl-CoA dehydrogenase C-terminal" evidence="3">
    <location>
        <begin position="229"/>
        <end position="362"/>
    </location>
</feature>
<dbReference type="InterPro" id="IPR009100">
    <property type="entry name" value="AcylCoA_DH/oxidase_NM_dom_sf"/>
</dbReference>
<evidence type="ECO:0000259" key="2">
    <source>
        <dbReference type="Pfam" id="PF02771"/>
    </source>
</evidence>
<protein>
    <submittedName>
        <fullName evidence="4">Acyl-CoA dehydrogenase</fullName>
    </submittedName>
</protein>
<name>A0A016XGG8_9BURK</name>
<dbReference type="PANTHER" id="PTHR43884:SF12">
    <property type="entry name" value="ISOVALERYL-COA DEHYDROGENASE, MITOCHONDRIAL-RELATED"/>
    <property type="match status" value="1"/>
</dbReference>
<gene>
    <name evidence="4" type="ORF">AZ34_08865</name>
</gene>
<feature type="domain" description="Acyl-CoA dehydrogenase/oxidase N-terminal" evidence="2">
    <location>
        <begin position="8"/>
        <end position="109"/>
    </location>
</feature>
<accession>A0A016XGG8</accession>
<reference evidence="4 5" key="1">
    <citation type="submission" date="2014-02" db="EMBL/GenBank/DDBJ databases">
        <title>Draft Genome of Hylemonella gracilis isolated from the Niagara River.</title>
        <authorList>
            <person name="Pawlowski D.R."/>
            <person name="Koudelka G.B."/>
        </authorList>
    </citation>
    <scope>NUCLEOTIDE SEQUENCE [LARGE SCALE GENOMIC DNA]</scope>
    <source>
        <strain evidence="4 5">Niagara R</strain>
    </source>
</reference>
<dbReference type="eggNOG" id="COG1960">
    <property type="taxonomic scope" value="Bacteria"/>
</dbReference>
<dbReference type="Gene3D" id="2.40.110.10">
    <property type="entry name" value="Butyryl-CoA Dehydrogenase, subunit A, domain 2"/>
    <property type="match status" value="1"/>
</dbReference>
<dbReference type="InterPro" id="IPR013107">
    <property type="entry name" value="Acyl-CoA_DH_C"/>
</dbReference>
<evidence type="ECO:0000313" key="4">
    <source>
        <dbReference type="EMBL" id="EYC51184.1"/>
    </source>
</evidence>